<evidence type="ECO:0000313" key="3">
    <source>
        <dbReference type="Proteomes" id="UP001501752"/>
    </source>
</evidence>
<organism evidence="2 3">
    <name type="scientific">Kitasatospora terrestris</name>
    <dbReference type="NCBI Taxonomy" id="258051"/>
    <lineage>
        <taxon>Bacteria</taxon>
        <taxon>Bacillati</taxon>
        <taxon>Actinomycetota</taxon>
        <taxon>Actinomycetes</taxon>
        <taxon>Kitasatosporales</taxon>
        <taxon>Streptomycetaceae</taxon>
        <taxon>Kitasatospora</taxon>
    </lineage>
</organism>
<name>A0ABP9DIF9_9ACTN</name>
<dbReference type="InterPro" id="IPR032710">
    <property type="entry name" value="NTF2-like_dom_sf"/>
</dbReference>
<proteinExistence type="predicted"/>
<sequence length="182" mass="19374">MQGSLRCGVCGGVGEGGRRVPTRGSKHTHRPPGGAATPALRTAGARLAGGRRPWSLGVSAPPPGGAADRREYAAMTIPLDKLSDPAVRRLLSAVNAGDQGAFFASLTEDATMADDGTERDLAQWVDREIFSSHGHIDVQTEKGDGRALVANYRNDTWGEMRTSWRFTVSPDGRVSRFETGQA</sequence>
<feature type="region of interest" description="Disordered" evidence="1">
    <location>
        <begin position="13"/>
        <end position="38"/>
    </location>
</feature>
<dbReference type="EMBL" id="BAABIS010000001">
    <property type="protein sequence ID" value="GAA4842320.1"/>
    <property type="molecule type" value="Genomic_DNA"/>
</dbReference>
<feature type="compositionally biased region" description="Basic residues" evidence="1">
    <location>
        <begin position="20"/>
        <end position="30"/>
    </location>
</feature>
<evidence type="ECO:0008006" key="4">
    <source>
        <dbReference type="Google" id="ProtNLM"/>
    </source>
</evidence>
<keyword evidence="3" id="KW-1185">Reference proteome</keyword>
<protein>
    <recommendedName>
        <fullName evidence="4">Nuclear transport factor 2 family protein</fullName>
    </recommendedName>
</protein>
<gene>
    <name evidence="2" type="ORF">GCM10023235_17810</name>
</gene>
<accession>A0ABP9DIF9</accession>
<evidence type="ECO:0000313" key="2">
    <source>
        <dbReference type="EMBL" id="GAA4842320.1"/>
    </source>
</evidence>
<reference evidence="3" key="1">
    <citation type="journal article" date="2019" name="Int. J. Syst. Evol. Microbiol.">
        <title>The Global Catalogue of Microorganisms (GCM) 10K type strain sequencing project: providing services to taxonomists for standard genome sequencing and annotation.</title>
        <authorList>
            <consortium name="The Broad Institute Genomics Platform"/>
            <consortium name="The Broad Institute Genome Sequencing Center for Infectious Disease"/>
            <person name="Wu L."/>
            <person name="Ma J."/>
        </authorList>
    </citation>
    <scope>NUCLEOTIDE SEQUENCE [LARGE SCALE GENOMIC DNA]</scope>
    <source>
        <strain evidence="3">JCM 13006</strain>
    </source>
</reference>
<dbReference type="Proteomes" id="UP001501752">
    <property type="component" value="Unassembled WGS sequence"/>
</dbReference>
<dbReference type="SUPFAM" id="SSF54427">
    <property type="entry name" value="NTF2-like"/>
    <property type="match status" value="1"/>
</dbReference>
<comment type="caution">
    <text evidence="2">The sequence shown here is derived from an EMBL/GenBank/DDBJ whole genome shotgun (WGS) entry which is preliminary data.</text>
</comment>
<evidence type="ECO:0000256" key="1">
    <source>
        <dbReference type="SAM" id="MobiDB-lite"/>
    </source>
</evidence>
<dbReference type="Gene3D" id="3.10.450.50">
    <property type="match status" value="1"/>
</dbReference>